<dbReference type="Gramene" id="PRQ42120">
    <property type="protein sequence ID" value="PRQ42120"/>
    <property type="gene ID" value="RchiOBHm_Chr3g0454171"/>
</dbReference>
<evidence type="ECO:0000313" key="2">
    <source>
        <dbReference type="Proteomes" id="UP000238479"/>
    </source>
</evidence>
<reference evidence="1 2" key="1">
    <citation type="journal article" date="2018" name="Nat. Genet.">
        <title>The Rosa genome provides new insights in the design of modern roses.</title>
        <authorList>
            <person name="Bendahmane M."/>
        </authorList>
    </citation>
    <scope>NUCLEOTIDE SEQUENCE [LARGE SCALE GENOMIC DNA]</scope>
    <source>
        <strain evidence="2">cv. Old Blush</strain>
    </source>
</reference>
<name>A0A2P6R6S7_ROSCH</name>
<dbReference type="AlphaFoldDB" id="A0A2P6R6S7"/>
<gene>
    <name evidence="1" type="ORF">RchiOBHm_Chr3g0454171</name>
</gene>
<accession>A0A2P6R6S7</accession>
<dbReference type="Proteomes" id="UP000238479">
    <property type="component" value="Chromosome 3"/>
</dbReference>
<evidence type="ECO:0000313" key="1">
    <source>
        <dbReference type="EMBL" id="PRQ42120.1"/>
    </source>
</evidence>
<sequence>MKDKASRWLLYASYMLPPCLAFASFRQWRLVAQLQRLKLAEENLNRVMEKVRREVLSDK</sequence>
<dbReference type="EMBL" id="PDCK01000041">
    <property type="protein sequence ID" value="PRQ42120.1"/>
    <property type="molecule type" value="Genomic_DNA"/>
</dbReference>
<organism evidence="1 2">
    <name type="scientific">Rosa chinensis</name>
    <name type="common">China rose</name>
    <dbReference type="NCBI Taxonomy" id="74649"/>
    <lineage>
        <taxon>Eukaryota</taxon>
        <taxon>Viridiplantae</taxon>
        <taxon>Streptophyta</taxon>
        <taxon>Embryophyta</taxon>
        <taxon>Tracheophyta</taxon>
        <taxon>Spermatophyta</taxon>
        <taxon>Magnoliopsida</taxon>
        <taxon>eudicotyledons</taxon>
        <taxon>Gunneridae</taxon>
        <taxon>Pentapetalae</taxon>
        <taxon>rosids</taxon>
        <taxon>fabids</taxon>
        <taxon>Rosales</taxon>
        <taxon>Rosaceae</taxon>
        <taxon>Rosoideae</taxon>
        <taxon>Rosoideae incertae sedis</taxon>
        <taxon>Rosa</taxon>
    </lineage>
</organism>
<keyword evidence="2" id="KW-1185">Reference proteome</keyword>
<protein>
    <submittedName>
        <fullName evidence="1">Uncharacterized protein</fullName>
    </submittedName>
</protein>
<proteinExistence type="predicted"/>
<comment type="caution">
    <text evidence="1">The sequence shown here is derived from an EMBL/GenBank/DDBJ whole genome shotgun (WGS) entry which is preliminary data.</text>
</comment>